<dbReference type="STRING" id="93625.A0A409X1B3"/>
<dbReference type="InParanoid" id="A0A409X1B3"/>
<reference evidence="2 3" key="1">
    <citation type="journal article" date="2018" name="Evol. Lett.">
        <title>Horizontal gene cluster transfer increased hallucinogenic mushroom diversity.</title>
        <authorList>
            <person name="Reynolds H.T."/>
            <person name="Vijayakumar V."/>
            <person name="Gluck-Thaler E."/>
            <person name="Korotkin H.B."/>
            <person name="Matheny P.B."/>
            <person name="Slot J.C."/>
        </authorList>
    </citation>
    <scope>NUCLEOTIDE SEQUENCE [LARGE SCALE GENOMIC DNA]</scope>
    <source>
        <strain evidence="2 3">2631</strain>
    </source>
</reference>
<gene>
    <name evidence="2" type="ORF">CVT25_007618</name>
</gene>
<feature type="region of interest" description="Disordered" evidence="1">
    <location>
        <begin position="68"/>
        <end position="102"/>
    </location>
</feature>
<sequence>MELPVNCICFFLVYHHCIQHSFNETVVSWNLHKVCTAGNKSPLALYQINHEHAINQVYWTGDLGDDVEDVEEEGYGRDPEESSPPADELKVDPKAANYNKFPDTEHERNAGLFINDDEEIKQARGHLDGMDLEADDGNFGIDIYCIAVSRLATLME</sequence>
<evidence type="ECO:0000256" key="1">
    <source>
        <dbReference type="SAM" id="MobiDB-lite"/>
    </source>
</evidence>
<dbReference type="EMBL" id="NHYD01002851">
    <property type="protein sequence ID" value="PPQ84526.1"/>
    <property type="molecule type" value="Genomic_DNA"/>
</dbReference>
<keyword evidence="3" id="KW-1185">Reference proteome</keyword>
<accession>A0A409X1B3</accession>
<evidence type="ECO:0000313" key="2">
    <source>
        <dbReference type="EMBL" id="PPQ84526.1"/>
    </source>
</evidence>
<proteinExistence type="predicted"/>
<dbReference type="AlphaFoldDB" id="A0A409X1B3"/>
<comment type="caution">
    <text evidence="2">The sequence shown here is derived from an EMBL/GenBank/DDBJ whole genome shotgun (WGS) entry which is preliminary data.</text>
</comment>
<dbReference type="Proteomes" id="UP000283269">
    <property type="component" value="Unassembled WGS sequence"/>
</dbReference>
<evidence type="ECO:0000313" key="3">
    <source>
        <dbReference type="Proteomes" id="UP000283269"/>
    </source>
</evidence>
<name>A0A409X1B3_PSICY</name>
<dbReference type="OrthoDB" id="2686689at2759"/>
<organism evidence="2 3">
    <name type="scientific">Psilocybe cyanescens</name>
    <dbReference type="NCBI Taxonomy" id="93625"/>
    <lineage>
        <taxon>Eukaryota</taxon>
        <taxon>Fungi</taxon>
        <taxon>Dikarya</taxon>
        <taxon>Basidiomycota</taxon>
        <taxon>Agaricomycotina</taxon>
        <taxon>Agaricomycetes</taxon>
        <taxon>Agaricomycetidae</taxon>
        <taxon>Agaricales</taxon>
        <taxon>Agaricineae</taxon>
        <taxon>Strophariaceae</taxon>
        <taxon>Psilocybe</taxon>
    </lineage>
</organism>
<protein>
    <submittedName>
        <fullName evidence="2">Uncharacterized protein</fullName>
    </submittedName>
</protein>